<keyword evidence="2" id="KW-1185">Reference proteome</keyword>
<evidence type="ECO:0000313" key="2">
    <source>
        <dbReference type="Proteomes" id="UP000664654"/>
    </source>
</evidence>
<reference evidence="1" key="1">
    <citation type="submission" date="2021-03" db="EMBL/GenBank/DDBJ databases">
        <title>novel species isolated from a fishpond in China.</title>
        <authorList>
            <person name="Lu H."/>
            <person name="Cai Z."/>
        </authorList>
    </citation>
    <scope>NUCLEOTIDE SEQUENCE</scope>
    <source>
        <strain evidence="1">JCM 30855</strain>
    </source>
</reference>
<protein>
    <submittedName>
        <fullName evidence="1">Uncharacterized protein</fullName>
    </submittedName>
</protein>
<proteinExistence type="predicted"/>
<sequence>MISSAENHAAILAAHPDLQDQLVVQPYQIELDRVIYFGLSRQSGHAKEIDTIRKKVNQAFNDNAFAKAMQEFAKRHPQYYQVMPPKLEASNR</sequence>
<comment type="caution">
    <text evidence="1">The sequence shown here is derived from an EMBL/GenBank/DDBJ whole genome shotgun (WGS) entry which is preliminary data.</text>
</comment>
<dbReference type="AlphaFoldDB" id="A0A939DPY6"/>
<organism evidence="1 2">
    <name type="scientific">Bowmanella dokdonensis</name>
    <dbReference type="NCBI Taxonomy" id="751969"/>
    <lineage>
        <taxon>Bacteria</taxon>
        <taxon>Pseudomonadati</taxon>
        <taxon>Pseudomonadota</taxon>
        <taxon>Gammaproteobacteria</taxon>
        <taxon>Alteromonadales</taxon>
        <taxon>Alteromonadaceae</taxon>
        <taxon>Bowmanella</taxon>
    </lineage>
</organism>
<dbReference type="RefSeq" id="WP_206573900.1">
    <property type="nucleotide sequence ID" value="NZ_JAFKCV010000005.1"/>
</dbReference>
<dbReference type="Proteomes" id="UP000664654">
    <property type="component" value="Unassembled WGS sequence"/>
</dbReference>
<name>A0A939DPY6_9ALTE</name>
<gene>
    <name evidence="1" type="ORF">J0A66_11195</name>
</gene>
<evidence type="ECO:0000313" key="1">
    <source>
        <dbReference type="EMBL" id="MBN7825791.1"/>
    </source>
</evidence>
<accession>A0A939DPY6</accession>
<dbReference type="EMBL" id="JAFKCV010000005">
    <property type="protein sequence ID" value="MBN7825791.1"/>
    <property type="molecule type" value="Genomic_DNA"/>
</dbReference>